<dbReference type="SUPFAM" id="SSF52540">
    <property type="entry name" value="P-loop containing nucleoside triphosphate hydrolases"/>
    <property type="match status" value="1"/>
</dbReference>
<dbReference type="PROSITE" id="PS50045">
    <property type="entry name" value="SIGMA54_INTERACT_4"/>
    <property type="match status" value="1"/>
</dbReference>
<keyword evidence="5" id="KW-0238">DNA-binding</keyword>
<dbReference type="InterPro" id="IPR002078">
    <property type="entry name" value="Sigma_54_int"/>
</dbReference>
<dbReference type="Pfam" id="PF02954">
    <property type="entry name" value="HTH_8"/>
    <property type="match status" value="1"/>
</dbReference>
<gene>
    <name evidence="10" type="ORF">GBAR_LOCUS16964</name>
</gene>
<feature type="domain" description="Sigma-54 factor interaction" evidence="8">
    <location>
        <begin position="140"/>
        <end position="369"/>
    </location>
</feature>
<protein>
    <submittedName>
        <fullName evidence="10">Regulatory protein AtoC</fullName>
    </submittedName>
</protein>
<dbReference type="PRINTS" id="PR01590">
    <property type="entry name" value="HTHFIS"/>
</dbReference>
<feature type="domain" description="Response regulatory" evidence="9">
    <location>
        <begin position="3"/>
        <end position="118"/>
    </location>
</feature>
<dbReference type="PROSITE" id="PS00676">
    <property type="entry name" value="SIGMA54_INTERACT_2"/>
    <property type="match status" value="1"/>
</dbReference>
<dbReference type="InterPro" id="IPR002197">
    <property type="entry name" value="HTH_Fis"/>
</dbReference>
<reference evidence="10" key="1">
    <citation type="submission" date="2023-03" db="EMBL/GenBank/DDBJ databases">
        <authorList>
            <person name="Steffen K."/>
            <person name="Cardenas P."/>
        </authorList>
    </citation>
    <scope>NUCLEOTIDE SEQUENCE</scope>
</reference>
<evidence type="ECO:0000256" key="3">
    <source>
        <dbReference type="ARBA" id="ARBA00022840"/>
    </source>
</evidence>
<evidence type="ECO:0000256" key="7">
    <source>
        <dbReference type="PROSITE-ProRule" id="PRU00169"/>
    </source>
</evidence>
<comment type="caution">
    <text evidence="10">The sequence shown here is derived from an EMBL/GenBank/DDBJ whole genome shotgun (WGS) entry which is preliminary data.</text>
</comment>
<dbReference type="EMBL" id="CASHTH010002442">
    <property type="protein sequence ID" value="CAI8029893.1"/>
    <property type="molecule type" value="Genomic_DNA"/>
</dbReference>
<dbReference type="Gene3D" id="3.40.50.300">
    <property type="entry name" value="P-loop containing nucleotide triphosphate hydrolases"/>
    <property type="match status" value="1"/>
</dbReference>
<dbReference type="SMART" id="SM00448">
    <property type="entry name" value="REC"/>
    <property type="match status" value="1"/>
</dbReference>
<evidence type="ECO:0000256" key="4">
    <source>
        <dbReference type="ARBA" id="ARBA00023015"/>
    </source>
</evidence>
<dbReference type="GO" id="GO:0000160">
    <property type="term" value="P:phosphorelay signal transduction system"/>
    <property type="evidence" value="ECO:0007669"/>
    <property type="project" value="InterPro"/>
</dbReference>
<dbReference type="SMART" id="SM00382">
    <property type="entry name" value="AAA"/>
    <property type="match status" value="1"/>
</dbReference>
<evidence type="ECO:0000313" key="11">
    <source>
        <dbReference type="Proteomes" id="UP001174909"/>
    </source>
</evidence>
<dbReference type="Pfam" id="PF00158">
    <property type="entry name" value="Sigma54_activat"/>
    <property type="match status" value="1"/>
</dbReference>
<dbReference type="InterPro" id="IPR058031">
    <property type="entry name" value="AAA_lid_NorR"/>
</dbReference>
<dbReference type="FunFam" id="3.40.50.300:FF:000006">
    <property type="entry name" value="DNA-binding transcriptional regulator NtrC"/>
    <property type="match status" value="1"/>
</dbReference>
<dbReference type="PROSITE" id="PS50110">
    <property type="entry name" value="RESPONSE_REGULATORY"/>
    <property type="match status" value="1"/>
</dbReference>
<dbReference type="SUPFAM" id="SSF52172">
    <property type="entry name" value="CheY-like"/>
    <property type="match status" value="1"/>
</dbReference>
<evidence type="ECO:0000259" key="9">
    <source>
        <dbReference type="PROSITE" id="PS50110"/>
    </source>
</evidence>
<dbReference type="InterPro" id="IPR003593">
    <property type="entry name" value="AAA+_ATPase"/>
</dbReference>
<keyword evidence="2" id="KW-0547">Nucleotide-binding</keyword>
<dbReference type="InterPro" id="IPR027417">
    <property type="entry name" value="P-loop_NTPase"/>
</dbReference>
<keyword evidence="3" id="KW-0067">ATP-binding</keyword>
<dbReference type="GO" id="GO:0006355">
    <property type="term" value="P:regulation of DNA-templated transcription"/>
    <property type="evidence" value="ECO:0007669"/>
    <property type="project" value="InterPro"/>
</dbReference>
<dbReference type="PROSITE" id="PS00688">
    <property type="entry name" value="SIGMA54_INTERACT_3"/>
    <property type="match status" value="1"/>
</dbReference>
<dbReference type="InterPro" id="IPR001789">
    <property type="entry name" value="Sig_transdc_resp-reg_receiver"/>
</dbReference>
<keyword evidence="4" id="KW-0805">Transcription regulation</keyword>
<dbReference type="PANTHER" id="PTHR32071">
    <property type="entry name" value="TRANSCRIPTIONAL REGULATORY PROTEIN"/>
    <property type="match status" value="1"/>
</dbReference>
<dbReference type="GO" id="GO:0043565">
    <property type="term" value="F:sequence-specific DNA binding"/>
    <property type="evidence" value="ECO:0007669"/>
    <property type="project" value="InterPro"/>
</dbReference>
<dbReference type="PANTHER" id="PTHR32071:SF17">
    <property type="entry name" value="TRANSCRIPTIONAL REGULATOR (NTRC FAMILY)"/>
    <property type="match status" value="1"/>
</dbReference>
<evidence type="ECO:0000313" key="10">
    <source>
        <dbReference type="EMBL" id="CAI8029893.1"/>
    </source>
</evidence>
<dbReference type="Pfam" id="PF00072">
    <property type="entry name" value="Response_reg"/>
    <property type="match status" value="1"/>
</dbReference>
<dbReference type="AlphaFoldDB" id="A0AA35SH49"/>
<proteinExistence type="predicted"/>
<evidence type="ECO:0000256" key="5">
    <source>
        <dbReference type="ARBA" id="ARBA00023125"/>
    </source>
</evidence>
<dbReference type="InterPro" id="IPR025943">
    <property type="entry name" value="Sigma_54_int_dom_ATP-bd_2"/>
</dbReference>
<accession>A0AA35SH49</accession>
<dbReference type="GO" id="GO:0005524">
    <property type="term" value="F:ATP binding"/>
    <property type="evidence" value="ECO:0007669"/>
    <property type="project" value="UniProtKB-KW"/>
</dbReference>
<evidence type="ECO:0000256" key="2">
    <source>
        <dbReference type="ARBA" id="ARBA00022741"/>
    </source>
</evidence>
<evidence type="ECO:0000256" key="1">
    <source>
        <dbReference type="ARBA" id="ARBA00022553"/>
    </source>
</evidence>
<keyword evidence="1 7" id="KW-0597">Phosphoprotein</keyword>
<dbReference type="CDD" id="cd00009">
    <property type="entry name" value="AAA"/>
    <property type="match status" value="1"/>
</dbReference>
<evidence type="ECO:0000256" key="6">
    <source>
        <dbReference type="ARBA" id="ARBA00023163"/>
    </source>
</evidence>
<dbReference type="InterPro" id="IPR025944">
    <property type="entry name" value="Sigma_54_int_dom_CS"/>
</dbReference>
<keyword evidence="6" id="KW-0804">Transcription</keyword>
<dbReference type="Gene3D" id="1.10.8.60">
    <property type="match status" value="1"/>
</dbReference>
<name>A0AA35SH49_GEOBA</name>
<sequence>METILIVDDEKNTLKMLSQGLKMRGYQALTAASGEEALQQCIKSDVDLVLLDIRMENGMDGVQTLVKLRERYPKLNVVMMSAQQDIEIAVTTMELGAKRYITKPISIDKILSSVQPFLDISRLSQENEILKSQITPTDEMVGESAVISHLRLQIERVAGSKLGVLISGENGTGKQLVANAIHRQSRRAAKTFIPLNCAALPDELIESELFGHERGAFTGADSRRQGRFELAHGGTIFLDEIGDMSLKAQAKVLRVIETGEVERLGGNQIRTVDVRIIAATNKHLPEEIENGRFRRDLFYRLNVVPITVPPLRERTEDIPLLVKYFAERLQLNIASTPKVIDPGAYAVFQSYSWPGNIRELKNIVERLLIMVNRDVVMAPDVAEALSLIPQPTSLYPTSSATLNQGALQAPLGIPLYKPGTALGKMMDTAEAQCILAALGENKWNIRRTAEALEVERSNLYKKMNRYGISRPSSEG</sequence>
<evidence type="ECO:0000259" key="8">
    <source>
        <dbReference type="PROSITE" id="PS50045"/>
    </source>
</evidence>
<feature type="modified residue" description="4-aspartylphosphate" evidence="7">
    <location>
        <position position="52"/>
    </location>
</feature>
<organism evidence="10 11">
    <name type="scientific">Geodia barretti</name>
    <name type="common">Barrett's horny sponge</name>
    <dbReference type="NCBI Taxonomy" id="519541"/>
    <lineage>
        <taxon>Eukaryota</taxon>
        <taxon>Metazoa</taxon>
        <taxon>Porifera</taxon>
        <taxon>Demospongiae</taxon>
        <taxon>Heteroscleromorpha</taxon>
        <taxon>Tetractinellida</taxon>
        <taxon>Astrophorina</taxon>
        <taxon>Geodiidae</taxon>
        <taxon>Geodia</taxon>
    </lineage>
</organism>
<dbReference type="SUPFAM" id="SSF46689">
    <property type="entry name" value="Homeodomain-like"/>
    <property type="match status" value="1"/>
</dbReference>
<dbReference type="InterPro" id="IPR011006">
    <property type="entry name" value="CheY-like_superfamily"/>
</dbReference>
<dbReference type="Gene3D" id="1.10.10.60">
    <property type="entry name" value="Homeodomain-like"/>
    <property type="match status" value="1"/>
</dbReference>
<dbReference type="Pfam" id="PF25601">
    <property type="entry name" value="AAA_lid_14"/>
    <property type="match status" value="1"/>
</dbReference>
<dbReference type="InterPro" id="IPR009057">
    <property type="entry name" value="Homeodomain-like_sf"/>
</dbReference>
<dbReference type="Proteomes" id="UP001174909">
    <property type="component" value="Unassembled WGS sequence"/>
</dbReference>
<keyword evidence="11" id="KW-1185">Reference proteome</keyword>
<dbReference type="Gene3D" id="3.40.50.2300">
    <property type="match status" value="1"/>
</dbReference>